<dbReference type="EMBL" id="DRZC01000004">
    <property type="protein sequence ID" value="HHQ79853.1"/>
    <property type="molecule type" value="Genomic_DNA"/>
</dbReference>
<reference evidence="1" key="1">
    <citation type="journal article" date="2020" name="mSystems">
        <title>Genome- and Community-Level Interaction Insights into Carbon Utilization and Element Cycling Functions of Hydrothermarchaeota in Hydrothermal Sediment.</title>
        <authorList>
            <person name="Zhou Z."/>
            <person name="Liu Y."/>
            <person name="Xu W."/>
            <person name="Pan J."/>
            <person name="Luo Z.H."/>
            <person name="Li M."/>
        </authorList>
    </citation>
    <scope>NUCLEOTIDE SEQUENCE [LARGE SCALE GENOMIC DNA]</scope>
    <source>
        <strain evidence="1">SpSt-1116</strain>
    </source>
</reference>
<gene>
    <name evidence="1" type="ORF">ENM78_00075</name>
</gene>
<evidence type="ECO:0008006" key="2">
    <source>
        <dbReference type="Google" id="ProtNLM"/>
    </source>
</evidence>
<sequence>MPAAGIILTTLQWFEECLRRECKVFYFSPNSRPNVRGLQSGSTCFVLAKPHFKAPRGEWAFVGELTVKDVRLVRGEEFGDYASKAVEVGAPFPRPGEASWVIEFEEVVRYDRPVKLAECNDIRTSTSRKPMSEWVILGFTYIRPEDAPSVVEAIRRKARGEGPSHDELVEKLLELGSWLNFVARREEPTPDGSYRMDVTWRDAKARAPLKAFEIERSESVDAALTKLVHARHAWNCDQLWLIVSDEERTDRARVLVGPRVRGTPASIRNRLRVLSWKELHDLHSALKPHEELLKDLTKR</sequence>
<organism evidence="1">
    <name type="scientific">Fervidicoccus fontis</name>
    <dbReference type="NCBI Taxonomy" id="683846"/>
    <lineage>
        <taxon>Archaea</taxon>
        <taxon>Thermoproteota</taxon>
        <taxon>Thermoprotei</taxon>
        <taxon>Fervidicoccales</taxon>
        <taxon>Fervidicoccaceae</taxon>
        <taxon>Fervidicoccus</taxon>
    </lineage>
</organism>
<accession>A0A7J3ZIH2</accession>
<name>A0A7J3ZIH2_9CREN</name>
<proteinExistence type="predicted"/>
<comment type="caution">
    <text evidence="1">The sequence shown here is derived from an EMBL/GenBank/DDBJ whole genome shotgun (WGS) entry which is preliminary data.</text>
</comment>
<protein>
    <recommendedName>
        <fullName evidence="2">EVE domain-containing protein</fullName>
    </recommendedName>
</protein>
<dbReference type="AlphaFoldDB" id="A0A7J3ZIH2"/>
<evidence type="ECO:0000313" key="1">
    <source>
        <dbReference type="EMBL" id="HHQ79853.1"/>
    </source>
</evidence>